<keyword evidence="3" id="KW-1185">Reference proteome</keyword>
<dbReference type="EMBL" id="KN831768">
    <property type="protein sequence ID" value="KIM49702.1"/>
    <property type="molecule type" value="Genomic_DNA"/>
</dbReference>
<dbReference type="AlphaFoldDB" id="A0A0C2Z984"/>
<organism evidence="2 3">
    <name type="scientific">Hebeloma cylindrosporum</name>
    <dbReference type="NCBI Taxonomy" id="76867"/>
    <lineage>
        <taxon>Eukaryota</taxon>
        <taxon>Fungi</taxon>
        <taxon>Dikarya</taxon>
        <taxon>Basidiomycota</taxon>
        <taxon>Agaricomycotina</taxon>
        <taxon>Agaricomycetes</taxon>
        <taxon>Agaricomycetidae</taxon>
        <taxon>Agaricales</taxon>
        <taxon>Agaricineae</taxon>
        <taxon>Hymenogastraceae</taxon>
        <taxon>Hebeloma</taxon>
    </lineage>
</organism>
<reference evidence="2 3" key="1">
    <citation type="submission" date="2014-04" db="EMBL/GenBank/DDBJ databases">
        <authorList>
            <consortium name="DOE Joint Genome Institute"/>
            <person name="Kuo A."/>
            <person name="Gay G."/>
            <person name="Dore J."/>
            <person name="Kohler A."/>
            <person name="Nagy L.G."/>
            <person name="Floudas D."/>
            <person name="Copeland A."/>
            <person name="Barry K.W."/>
            <person name="Cichocki N."/>
            <person name="Veneault-Fourrey C."/>
            <person name="LaButti K."/>
            <person name="Lindquist E.A."/>
            <person name="Lipzen A."/>
            <person name="Lundell T."/>
            <person name="Morin E."/>
            <person name="Murat C."/>
            <person name="Sun H."/>
            <person name="Tunlid A."/>
            <person name="Henrissat B."/>
            <person name="Grigoriev I.V."/>
            <person name="Hibbett D.S."/>
            <person name="Martin F."/>
            <person name="Nordberg H.P."/>
            <person name="Cantor M.N."/>
            <person name="Hua S.X."/>
        </authorList>
    </citation>
    <scope>NUCLEOTIDE SEQUENCE [LARGE SCALE GENOMIC DNA]</scope>
    <source>
        <strain evidence="3">h7</strain>
    </source>
</reference>
<proteinExistence type="predicted"/>
<accession>A0A0C2Z984</accession>
<evidence type="ECO:0000313" key="3">
    <source>
        <dbReference type="Proteomes" id="UP000053424"/>
    </source>
</evidence>
<feature type="region of interest" description="Disordered" evidence="1">
    <location>
        <begin position="40"/>
        <end position="77"/>
    </location>
</feature>
<evidence type="ECO:0000256" key="1">
    <source>
        <dbReference type="SAM" id="MobiDB-lite"/>
    </source>
</evidence>
<protein>
    <submittedName>
        <fullName evidence="2">Uncharacterized protein</fullName>
    </submittedName>
</protein>
<dbReference type="HOGENOM" id="CLU_2638319_0_0_1"/>
<dbReference type="Proteomes" id="UP000053424">
    <property type="component" value="Unassembled WGS sequence"/>
</dbReference>
<reference evidence="3" key="2">
    <citation type="submission" date="2015-01" db="EMBL/GenBank/DDBJ databases">
        <title>Evolutionary Origins and Diversification of the Mycorrhizal Mutualists.</title>
        <authorList>
            <consortium name="DOE Joint Genome Institute"/>
            <consortium name="Mycorrhizal Genomics Consortium"/>
            <person name="Kohler A."/>
            <person name="Kuo A."/>
            <person name="Nagy L.G."/>
            <person name="Floudas D."/>
            <person name="Copeland A."/>
            <person name="Barry K.W."/>
            <person name="Cichocki N."/>
            <person name="Veneault-Fourrey C."/>
            <person name="LaButti K."/>
            <person name="Lindquist E.A."/>
            <person name="Lipzen A."/>
            <person name="Lundell T."/>
            <person name="Morin E."/>
            <person name="Murat C."/>
            <person name="Riley R."/>
            <person name="Ohm R."/>
            <person name="Sun H."/>
            <person name="Tunlid A."/>
            <person name="Henrissat B."/>
            <person name="Grigoriev I.V."/>
            <person name="Hibbett D.S."/>
            <person name="Martin F."/>
        </authorList>
    </citation>
    <scope>NUCLEOTIDE SEQUENCE [LARGE SCALE GENOMIC DNA]</scope>
    <source>
        <strain evidence="3">h7</strain>
    </source>
</reference>
<sequence>MRALMNMGGKNGPRMDRQRRMKWGRRLELFLAGRSRVSTAKKGNIKGNAQAPVTSSMRCSQCPKKAHGPAVNSKMSS</sequence>
<gene>
    <name evidence="2" type="ORF">M413DRAFT_114511</name>
</gene>
<evidence type="ECO:0000313" key="2">
    <source>
        <dbReference type="EMBL" id="KIM49702.1"/>
    </source>
</evidence>
<name>A0A0C2Z984_HEBCY</name>